<reference evidence="1 2" key="1">
    <citation type="journal article" date="2019" name="Sci. Rep.">
        <title>Orb-weaving spider Araneus ventricosus genome elucidates the spidroin gene catalogue.</title>
        <authorList>
            <person name="Kono N."/>
            <person name="Nakamura H."/>
            <person name="Ohtoshi R."/>
            <person name="Moran D.A.P."/>
            <person name="Shinohara A."/>
            <person name="Yoshida Y."/>
            <person name="Fujiwara M."/>
            <person name="Mori M."/>
            <person name="Tomita M."/>
            <person name="Arakawa K."/>
        </authorList>
    </citation>
    <scope>NUCLEOTIDE SEQUENCE [LARGE SCALE GENOMIC DNA]</scope>
</reference>
<gene>
    <name evidence="1" type="ORF">AVEN_57337_1</name>
</gene>
<dbReference type="AlphaFoldDB" id="A0A4Y2IPF4"/>
<proteinExistence type="predicted"/>
<accession>A0A4Y2IPF4</accession>
<sequence length="121" mass="13355">MRSVYDSLDADSPAAHIDIVIVQLIDELCLSCIYEYENDLIDFGMKRQNSFDVTNPAGSSQIDGNPAGSDRIEIDAGLQSLAPHYSPHYVRLIRRPSLLYGHVPSSVMGPKSHTTITISHQ</sequence>
<dbReference type="Proteomes" id="UP000499080">
    <property type="component" value="Unassembled WGS sequence"/>
</dbReference>
<evidence type="ECO:0000313" key="2">
    <source>
        <dbReference type="Proteomes" id="UP000499080"/>
    </source>
</evidence>
<protein>
    <submittedName>
        <fullName evidence="1">Uncharacterized protein</fullName>
    </submittedName>
</protein>
<organism evidence="1 2">
    <name type="scientific">Araneus ventricosus</name>
    <name type="common">Orbweaver spider</name>
    <name type="synonym">Epeira ventricosa</name>
    <dbReference type="NCBI Taxonomy" id="182803"/>
    <lineage>
        <taxon>Eukaryota</taxon>
        <taxon>Metazoa</taxon>
        <taxon>Ecdysozoa</taxon>
        <taxon>Arthropoda</taxon>
        <taxon>Chelicerata</taxon>
        <taxon>Arachnida</taxon>
        <taxon>Araneae</taxon>
        <taxon>Araneomorphae</taxon>
        <taxon>Entelegynae</taxon>
        <taxon>Araneoidea</taxon>
        <taxon>Araneidae</taxon>
        <taxon>Araneus</taxon>
    </lineage>
</organism>
<dbReference type="EMBL" id="BGPR01002824">
    <property type="protein sequence ID" value="GBM79500.1"/>
    <property type="molecule type" value="Genomic_DNA"/>
</dbReference>
<evidence type="ECO:0000313" key="1">
    <source>
        <dbReference type="EMBL" id="GBM79500.1"/>
    </source>
</evidence>
<name>A0A4Y2IPF4_ARAVE</name>
<keyword evidence="2" id="KW-1185">Reference proteome</keyword>
<comment type="caution">
    <text evidence="1">The sequence shown here is derived from an EMBL/GenBank/DDBJ whole genome shotgun (WGS) entry which is preliminary data.</text>
</comment>